<dbReference type="Proteomes" id="UP000838756">
    <property type="component" value="Unassembled WGS sequence"/>
</dbReference>
<dbReference type="GO" id="GO:0007165">
    <property type="term" value="P:signal transduction"/>
    <property type="evidence" value="ECO:0007669"/>
    <property type="project" value="InterPro"/>
</dbReference>
<proteinExistence type="predicted"/>
<dbReference type="PANTHER" id="PTHR45899">
    <property type="entry name" value="RHO GTPASE ACTIVATING PROTEIN AT 15B, ISOFORM C"/>
    <property type="match status" value="1"/>
</dbReference>
<evidence type="ECO:0000313" key="3">
    <source>
        <dbReference type="Proteomes" id="UP000838756"/>
    </source>
</evidence>
<dbReference type="Gene3D" id="1.10.555.10">
    <property type="entry name" value="Rho GTPase activation protein"/>
    <property type="match status" value="1"/>
</dbReference>
<dbReference type="GO" id="GO:0005547">
    <property type="term" value="F:phosphatidylinositol-3,4,5-trisphosphate binding"/>
    <property type="evidence" value="ECO:0007669"/>
    <property type="project" value="TreeGrafter"/>
</dbReference>
<reference evidence="2" key="1">
    <citation type="submission" date="2022-03" db="EMBL/GenBank/DDBJ databases">
        <authorList>
            <person name="Lindestad O."/>
        </authorList>
    </citation>
    <scope>NUCLEOTIDE SEQUENCE</scope>
</reference>
<evidence type="ECO:0000259" key="1">
    <source>
        <dbReference type="PROSITE" id="PS50238"/>
    </source>
</evidence>
<dbReference type="InterPro" id="IPR000198">
    <property type="entry name" value="RhoGAP_dom"/>
</dbReference>
<dbReference type="SUPFAM" id="SSF48350">
    <property type="entry name" value="GTPase activation domain, GAP"/>
    <property type="match status" value="1"/>
</dbReference>
<dbReference type="GO" id="GO:0005737">
    <property type="term" value="C:cytoplasm"/>
    <property type="evidence" value="ECO:0007669"/>
    <property type="project" value="TreeGrafter"/>
</dbReference>
<keyword evidence="3" id="KW-1185">Reference proteome</keyword>
<dbReference type="PANTHER" id="PTHR45899:SF2">
    <property type="entry name" value="RHO GTPASE ACTIVATING PROTEIN AT 15B, ISOFORM C"/>
    <property type="match status" value="1"/>
</dbReference>
<dbReference type="InterPro" id="IPR008936">
    <property type="entry name" value="Rho_GTPase_activation_prot"/>
</dbReference>
<protein>
    <submittedName>
        <fullName evidence="2">Jg24719 protein</fullName>
    </submittedName>
</protein>
<gene>
    <name evidence="2" type="primary">jg24719</name>
    <name evidence="2" type="ORF">PAEG_LOCUS3355</name>
</gene>
<dbReference type="EMBL" id="CAKXAJ010010712">
    <property type="protein sequence ID" value="CAH2211541.1"/>
    <property type="molecule type" value="Genomic_DNA"/>
</dbReference>
<dbReference type="InterPro" id="IPR052227">
    <property type="entry name" value="Arf-Rho-GAP_ANK-PH_domain"/>
</dbReference>
<dbReference type="Pfam" id="PF00620">
    <property type="entry name" value="RhoGAP"/>
    <property type="match status" value="1"/>
</dbReference>
<dbReference type="AlphaFoldDB" id="A0A8S4QIV6"/>
<dbReference type="PROSITE" id="PS50238">
    <property type="entry name" value="RHOGAP"/>
    <property type="match status" value="1"/>
</dbReference>
<name>A0A8S4QIV6_9NEOP</name>
<comment type="caution">
    <text evidence="2">The sequence shown here is derived from an EMBL/GenBank/DDBJ whole genome shotgun (WGS) entry which is preliminary data.</text>
</comment>
<organism evidence="2 3">
    <name type="scientific">Pararge aegeria aegeria</name>
    <dbReference type="NCBI Taxonomy" id="348720"/>
    <lineage>
        <taxon>Eukaryota</taxon>
        <taxon>Metazoa</taxon>
        <taxon>Ecdysozoa</taxon>
        <taxon>Arthropoda</taxon>
        <taxon>Hexapoda</taxon>
        <taxon>Insecta</taxon>
        <taxon>Pterygota</taxon>
        <taxon>Neoptera</taxon>
        <taxon>Endopterygota</taxon>
        <taxon>Lepidoptera</taxon>
        <taxon>Glossata</taxon>
        <taxon>Ditrysia</taxon>
        <taxon>Papilionoidea</taxon>
        <taxon>Nymphalidae</taxon>
        <taxon>Satyrinae</taxon>
        <taxon>Satyrini</taxon>
        <taxon>Parargina</taxon>
        <taxon>Pararge</taxon>
    </lineage>
</organism>
<evidence type="ECO:0000313" key="2">
    <source>
        <dbReference type="EMBL" id="CAH2211541.1"/>
    </source>
</evidence>
<dbReference type="OrthoDB" id="29546at2759"/>
<feature type="domain" description="Rho-GAP" evidence="1">
    <location>
        <begin position="1"/>
        <end position="117"/>
    </location>
</feature>
<sequence length="117" mass="13045">MFTGSLSEGIYRRAGSSVVLSELLARFRRDSWSVQLTPGQHSEHDVAGVLKRFFRDLPEPLVPQENHNTLVDVLAQTKMAFGARSRQSTEEILLRSARSATLVDVEGKNHINLPKSS</sequence>
<accession>A0A8S4QIV6</accession>